<dbReference type="InterPro" id="IPR022062">
    <property type="entry name" value="DUF3618"/>
</dbReference>
<organism evidence="2 3">
    <name type="scientific">Cryobacterium cheniae</name>
    <dbReference type="NCBI Taxonomy" id="1259262"/>
    <lineage>
        <taxon>Bacteria</taxon>
        <taxon>Bacillati</taxon>
        <taxon>Actinomycetota</taxon>
        <taxon>Actinomycetes</taxon>
        <taxon>Micrococcales</taxon>
        <taxon>Microbacteriaceae</taxon>
        <taxon>Cryobacterium</taxon>
    </lineage>
</organism>
<gene>
    <name evidence="2" type="ORF">E3T23_03635</name>
</gene>
<protein>
    <submittedName>
        <fullName evidence="2">DUF3618 domain-containing protein</fullName>
    </submittedName>
</protein>
<evidence type="ECO:0000313" key="3">
    <source>
        <dbReference type="Proteomes" id="UP000298433"/>
    </source>
</evidence>
<comment type="caution">
    <text evidence="2">The sequence shown here is derived from an EMBL/GenBank/DDBJ whole genome shotgun (WGS) entry which is preliminary data.</text>
</comment>
<evidence type="ECO:0000313" key="2">
    <source>
        <dbReference type="EMBL" id="TFC82770.1"/>
    </source>
</evidence>
<sequence length="194" mass="19761">MSTDFTTSTSTDPDVLRAEIEQTRRELGSDVDALADKVTPGKIMQRQTDKVKGAVGSVKDKLMGSASDAGDSLGGVADDASDLAHQAAQKAKGNPLAIGLIAFGAGWLASSLIPASTTEKRIAGNITEAAEPLVHEVANAAKQVGENLKEPLANAAEAVQDTATDAAGTVKAETTDAAGQVRDEAKHAGQNPTG</sequence>
<dbReference type="AlphaFoldDB" id="A0A4R8XWJ1"/>
<dbReference type="OrthoDB" id="3218417at2"/>
<dbReference type="Pfam" id="PF12277">
    <property type="entry name" value="DUF3618"/>
    <property type="match status" value="1"/>
</dbReference>
<proteinExistence type="predicted"/>
<evidence type="ECO:0000256" key="1">
    <source>
        <dbReference type="SAM" id="MobiDB-lite"/>
    </source>
</evidence>
<accession>A0A4R8XWJ1</accession>
<keyword evidence="3" id="KW-1185">Reference proteome</keyword>
<dbReference type="RefSeq" id="WP_134369056.1">
    <property type="nucleotide sequence ID" value="NZ_SOGN01000022.1"/>
</dbReference>
<dbReference type="Proteomes" id="UP000298433">
    <property type="component" value="Unassembled WGS sequence"/>
</dbReference>
<feature type="region of interest" description="Disordered" evidence="1">
    <location>
        <begin position="164"/>
        <end position="194"/>
    </location>
</feature>
<name>A0A4R8XWJ1_9MICO</name>
<reference evidence="2 3" key="1">
    <citation type="submission" date="2019-03" db="EMBL/GenBank/DDBJ databases">
        <title>Genomics of glacier-inhabiting Cryobacterium strains.</title>
        <authorList>
            <person name="Liu Q."/>
            <person name="Xin Y.-H."/>
        </authorList>
    </citation>
    <scope>NUCLEOTIDE SEQUENCE [LARGE SCALE GENOMIC DNA]</scope>
    <source>
        <strain evidence="2 3">TMT2-48-2</strain>
    </source>
</reference>
<dbReference type="Gene3D" id="1.20.120.20">
    <property type="entry name" value="Apolipoprotein"/>
    <property type="match status" value="1"/>
</dbReference>
<dbReference type="EMBL" id="SOGN01000022">
    <property type="protein sequence ID" value="TFC82770.1"/>
    <property type="molecule type" value="Genomic_DNA"/>
</dbReference>